<reference evidence="2 3" key="1">
    <citation type="submission" date="2022-10" db="EMBL/GenBank/DDBJ databases">
        <title>WGS assembly of Paspalum vaginatum 540-79.</title>
        <authorList>
            <person name="Sun G."/>
            <person name="Wase N."/>
            <person name="Shu S."/>
            <person name="Jenkins J."/>
            <person name="Zhou B."/>
            <person name="Torres-Rodriguez J."/>
            <person name="Chen C."/>
            <person name="Sandor L."/>
            <person name="Plott C."/>
            <person name="Yoshinga Y."/>
            <person name="Daum C."/>
            <person name="Qi P."/>
            <person name="Barry K."/>
            <person name="Lipzen A."/>
            <person name="Berry L."/>
            <person name="Pedersen C."/>
            <person name="Gottilla T."/>
            <person name="Foltz A."/>
            <person name="Yu H."/>
            <person name="O'Malley R."/>
            <person name="Zhang C."/>
            <person name="Devos K."/>
            <person name="Sigmon B."/>
            <person name="Yu B."/>
            <person name="Obata T."/>
            <person name="Schmutz J."/>
            <person name="Schnable J."/>
        </authorList>
    </citation>
    <scope>NUCLEOTIDE SEQUENCE [LARGE SCALE GENOMIC DNA]</scope>
    <source>
        <strain evidence="3">cv. 540-79</strain>
    </source>
</reference>
<evidence type="ECO:0008006" key="4">
    <source>
        <dbReference type="Google" id="ProtNLM"/>
    </source>
</evidence>
<organism evidence="2 3">
    <name type="scientific">Paspalum vaginatum</name>
    <name type="common">seashore paspalum</name>
    <dbReference type="NCBI Taxonomy" id="158149"/>
    <lineage>
        <taxon>Eukaryota</taxon>
        <taxon>Viridiplantae</taxon>
        <taxon>Streptophyta</taxon>
        <taxon>Embryophyta</taxon>
        <taxon>Tracheophyta</taxon>
        <taxon>Spermatophyta</taxon>
        <taxon>Magnoliopsida</taxon>
        <taxon>Liliopsida</taxon>
        <taxon>Poales</taxon>
        <taxon>Poaceae</taxon>
        <taxon>PACMAD clade</taxon>
        <taxon>Panicoideae</taxon>
        <taxon>Andropogonodae</taxon>
        <taxon>Paspaleae</taxon>
        <taxon>Paspalinae</taxon>
        <taxon>Paspalum</taxon>
    </lineage>
</organism>
<sequence length="106" mass="10962">MVHMVNLSAVLLLVLLLLIAIATAAGGRIHAESALFLCNGHLSGSYKGLCFGLINDKDCKRACLDESSGNTNGECSFFQCWCGQNRCTTSETVAAAAAAASAPIPA</sequence>
<keyword evidence="3" id="KW-1185">Reference proteome</keyword>
<accession>A0A9W7XBD5</accession>
<comment type="caution">
    <text evidence="2">The sequence shown here is derived from an EMBL/GenBank/DDBJ whole genome shotgun (WGS) entry which is preliminary data.</text>
</comment>
<name>A0A9W7XBD5_9POAL</name>
<keyword evidence="1" id="KW-0732">Signal</keyword>
<dbReference type="Proteomes" id="UP001164776">
    <property type="component" value="Unassembled WGS sequence"/>
</dbReference>
<evidence type="ECO:0000256" key="1">
    <source>
        <dbReference type="SAM" id="SignalP"/>
    </source>
</evidence>
<dbReference type="AlphaFoldDB" id="A0A9W7XBD5"/>
<proteinExistence type="predicted"/>
<dbReference type="SUPFAM" id="SSF57095">
    <property type="entry name" value="Scorpion toxin-like"/>
    <property type="match status" value="1"/>
</dbReference>
<evidence type="ECO:0000313" key="3">
    <source>
        <dbReference type="Proteomes" id="UP001164776"/>
    </source>
</evidence>
<dbReference type="EMBL" id="MU629634">
    <property type="protein sequence ID" value="KAJ1255814.1"/>
    <property type="molecule type" value="Genomic_DNA"/>
</dbReference>
<feature type="signal peptide" evidence="1">
    <location>
        <begin position="1"/>
        <end position="26"/>
    </location>
</feature>
<dbReference type="OrthoDB" id="685620at2759"/>
<protein>
    <recommendedName>
        <fullName evidence="4">Knottin scorpion toxin-like domain-containing protein</fullName>
    </recommendedName>
</protein>
<gene>
    <name evidence="2" type="ORF">BS78_K154100</name>
</gene>
<feature type="chain" id="PRO_5040763691" description="Knottin scorpion toxin-like domain-containing protein" evidence="1">
    <location>
        <begin position="27"/>
        <end position="106"/>
    </location>
</feature>
<dbReference type="Gene3D" id="3.30.30.10">
    <property type="entry name" value="Knottin, scorpion toxin-like"/>
    <property type="match status" value="1"/>
</dbReference>
<dbReference type="InterPro" id="IPR036574">
    <property type="entry name" value="Scorpion_toxin-like_sf"/>
</dbReference>
<evidence type="ECO:0000313" key="2">
    <source>
        <dbReference type="EMBL" id="KAJ1255814.1"/>
    </source>
</evidence>